<dbReference type="EMBL" id="LGRX02034638">
    <property type="protein sequence ID" value="KAK3237334.1"/>
    <property type="molecule type" value="Genomic_DNA"/>
</dbReference>
<feature type="non-terminal residue" evidence="1">
    <location>
        <position position="1"/>
    </location>
</feature>
<reference evidence="1 2" key="1">
    <citation type="journal article" date="2015" name="Genome Biol. Evol.">
        <title>Comparative Genomics of a Bacterivorous Green Alga Reveals Evolutionary Causalities and Consequences of Phago-Mixotrophic Mode of Nutrition.</title>
        <authorList>
            <person name="Burns J.A."/>
            <person name="Paasch A."/>
            <person name="Narechania A."/>
            <person name="Kim E."/>
        </authorList>
    </citation>
    <scope>NUCLEOTIDE SEQUENCE [LARGE SCALE GENOMIC DNA]</scope>
    <source>
        <strain evidence="1 2">PLY_AMNH</strain>
    </source>
</reference>
<evidence type="ECO:0000313" key="1">
    <source>
        <dbReference type="EMBL" id="KAK3237334.1"/>
    </source>
</evidence>
<dbReference type="AlphaFoldDB" id="A0AAE0BKG1"/>
<protein>
    <submittedName>
        <fullName evidence="1">Uncharacterized protein</fullName>
    </submittedName>
</protein>
<accession>A0AAE0BKG1</accession>
<organism evidence="1 2">
    <name type="scientific">Cymbomonas tetramitiformis</name>
    <dbReference type="NCBI Taxonomy" id="36881"/>
    <lineage>
        <taxon>Eukaryota</taxon>
        <taxon>Viridiplantae</taxon>
        <taxon>Chlorophyta</taxon>
        <taxon>Pyramimonadophyceae</taxon>
        <taxon>Pyramimonadales</taxon>
        <taxon>Pyramimonadaceae</taxon>
        <taxon>Cymbomonas</taxon>
    </lineage>
</organism>
<gene>
    <name evidence="1" type="ORF">CYMTET_52580</name>
</gene>
<dbReference type="Proteomes" id="UP001190700">
    <property type="component" value="Unassembled WGS sequence"/>
</dbReference>
<proteinExistence type="predicted"/>
<comment type="caution">
    <text evidence="1">The sequence shown here is derived from an EMBL/GenBank/DDBJ whole genome shotgun (WGS) entry which is preliminary data.</text>
</comment>
<keyword evidence="2" id="KW-1185">Reference proteome</keyword>
<name>A0AAE0BKG1_9CHLO</name>
<evidence type="ECO:0000313" key="2">
    <source>
        <dbReference type="Proteomes" id="UP001190700"/>
    </source>
</evidence>
<sequence>SARFRKLEGLQVSSLQKAGRPPGQLASESWKASRSARFRKPEGLQVRLACLAWMVPLDDHSFWEIMLGGAAHLGELGRVEQRLEDLAQLFPQDIRVSSGGPMQDTVYLASDLWGHLKLELEANKELWEELTPTSSVYLRKLIGEPDAQMSIPKNIKLISGRKNRIFSA</sequence>